<sequence length="154" mass="17685">MIWGAGFYYCFVRRKYHHQHFGDWRFAITQRLGPKPAGPIRRGRPPVTAGDHTRNRRLTCSLRLKFLSVLDTERPLQDITLRKISTRYNPGPLVTKDCSRLWPSRQFTSSEAIKFKSVKILHHKGGRMTKETKSTASDLVQRVRHGRATAAVSG</sequence>
<evidence type="ECO:0000313" key="1">
    <source>
        <dbReference type="EMBL" id="GBP21585.1"/>
    </source>
</evidence>
<proteinExistence type="predicted"/>
<dbReference type="Proteomes" id="UP000299102">
    <property type="component" value="Unassembled WGS sequence"/>
</dbReference>
<reference evidence="1 2" key="1">
    <citation type="journal article" date="2019" name="Commun. Biol.">
        <title>The bagworm genome reveals a unique fibroin gene that provides high tensile strength.</title>
        <authorList>
            <person name="Kono N."/>
            <person name="Nakamura H."/>
            <person name="Ohtoshi R."/>
            <person name="Tomita M."/>
            <person name="Numata K."/>
            <person name="Arakawa K."/>
        </authorList>
    </citation>
    <scope>NUCLEOTIDE SEQUENCE [LARGE SCALE GENOMIC DNA]</scope>
</reference>
<organism evidence="1 2">
    <name type="scientific">Eumeta variegata</name>
    <name type="common">Bagworm moth</name>
    <name type="synonym">Eumeta japonica</name>
    <dbReference type="NCBI Taxonomy" id="151549"/>
    <lineage>
        <taxon>Eukaryota</taxon>
        <taxon>Metazoa</taxon>
        <taxon>Ecdysozoa</taxon>
        <taxon>Arthropoda</taxon>
        <taxon>Hexapoda</taxon>
        <taxon>Insecta</taxon>
        <taxon>Pterygota</taxon>
        <taxon>Neoptera</taxon>
        <taxon>Endopterygota</taxon>
        <taxon>Lepidoptera</taxon>
        <taxon>Glossata</taxon>
        <taxon>Ditrysia</taxon>
        <taxon>Tineoidea</taxon>
        <taxon>Psychidae</taxon>
        <taxon>Oiketicinae</taxon>
        <taxon>Eumeta</taxon>
    </lineage>
</organism>
<dbReference type="EMBL" id="BGZK01000130">
    <property type="protein sequence ID" value="GBP21585.1"/>
    <property type="molecule type" value="Genomic_DNA"/>
</dbReference>
<comment type="caution">
    <text evidence="1">The sequence shown here is derived from an EMBL/GenBank/DDBJ whole genome shotgun (WGS) entry which is preliminary data.</text>
</comment>
<dbReference type="AlphaFoldDB" id="A0A4C1U5F3"/>
<evidence type="ECO:0000313" key="2">
    <source>
        <dbReference type="Proteomes" id="UP000299102"/>
    </source>
</evidence>
<accession>A0A4C1U5F3</accession>
<keyword evidence="2" id="KW-1185">Reference proteome</keyword>
<gene>
    <name evidence="1" type="ORF">EVAR_9770_1</name>
</gene>
<name>A0A4C1U5F3_EUMVA</name>
<protein>
    <submittedName>
        <fullName evidence="1">Uncharacterized protein</fullName>
    </submittedName>
</protein>